<feature type="domain" description="LexA repressor DNA-binding" evidence="16">
    <location>
        <begin position="1"/>
        <end position="65"/>
    </location>
</feature>
<keyword evidence="4 13" id="KW-0235">DNA replication</keyword>
<evidence type="ECO:0000256" key="8">
    <source>
        <dbReference type="ARBA" id="ARBA00023015"/>
    </source>
</evidence>
<feature type="active site" description="For autocatalytic cleavage activity" evidence="13">
    <location>
        <position position="167"/>
    </location>
</feature>
<dbReference type="EC" id="3.4.21.88" evidence="13"/>
<dbReference type="InterPro" id="IPR015927">
    <property type="entry name" value="Peptidase_S24_S26A/B/C"/>
</dbReference>
<dbReference type="PRINTS" id="PR00726">
    <property type="entry name" value="LEXASERPTASE"/>
</dbReference>
<evidence type="ECO:0000256" key="9">
    <source>
        <dbReference type="ARBA" id="ARBA00023125"/>
    </source>
</evidence>
<dbReference type="SUPFAM" id="SSF51306">
    <property type="entry name" value="LexA/Signal peptidase"/>
    <property type="match status" value="1"/>
</dbReference>
<dbReference type="InterPro" id="IPR036390">
    <property type="entry name" value="WH_DNA-bd_sf"/>
</dbReference>
<evidence type="ECO:0000256" key="11">
    <source>
        <dbReference type="ARBA" id="ARBA00023204"/>
    </source>
</evidence>
<keyword evidence="9 13" id="KW-0238">DNA-binding</keyword>
<dbReference type="HAMAP" id="MF_00015">
    <property type="entry name" value="LexA"/>
    <property type="match status" value="1"/>
</dbReference>
<dbReference type="CDD" id="cd00090">
    <property type="entry name" value="HTH_ARSR"/>
    <property type="match status" value="1"/>
</dbReference>
<dbReference type="GO" id="GO:0003677">
    <property type="term" value="F:DNA binding"/>
    <property type="evidence" value="ECO:0007669"/>
    <property type="project" value="UniProtKB-UniRule"/>
</dbReference>
<dbReference type="InterPro" id="IPR006197">
    <property type="entry name" value="Peptidase_S24_LexA"/>
</dbReference>
<organism evidence="17 18">
    <name type="scientific">Halobacillus alkaliphilus</name>
    <dbReference type="NCBI Taxonomy" id="396056"/>
    <lineage>
        <taxon>Bacteria</taxon>
        <taxon>Bacillati</taxon>
        <taxon>Bacillota</taxon>
        <taxon>Bacilli</taxon>
        <taxon>Bacillales</taxon>
        <taxon>Bacillaceae</taxon>
        <taxon>Halobacillus</taxon>
    </lineage>
</organism>
<evidence type="ECO:0000259" key="15">
    <source>
        <dbReference type="Pfam" id="PF00717"/>
    </source>
</evidence>
<keyword evidence="6 13" id="KW-0378">Hydrolase</keyword>
<dbReference type="Proteomes" id="UP000198897">
    <property type="component" value="Unassembled WGS sequence"/>
</dbReference>
<feature type="active site" description="For autocatalytic cleavage activity" evidence="13">
    <location>
        <position position="129"/>
    </location>
</feature>
<dbReference type="Pfam" id="PF00717">
    <property type="entry name" value="Peptidase_S24"/>
    <property type="match status" value="1"/>
</dbReference>
<evidence type="ECO:0000256" key="10">
    <source>
        <dbReference type="ARBA" id="ARBA00023163"/>
    </source>
</evidence>
<evidence type="ECO:0000259" key="16">
    <source>
        <dbReference type="Pfam" id="PF01726"/>
    </source>
</evidence>
<dbReference type="GO" id="GO:0006508">
    <property type="term" value="P:proteolysis"/>
    <property type="evidence" value="ECO:0007669"/>
    <property type="project" value="InterPro"/>
</dbReference>
<evidence type="ECO:0000256" key="13">
    <source>
        <dbReference type="HAMAP-Rule" id="MF_00015"/>
    </source>
</evidence>
<gene>
    <name evidence="13" type="primary">lexA</name>
    <name evidence="17" type="ORF">SAMN05216353_1633</name>
</gene>
<comment type="subunit">
    <text evidence="2 13">Homodimer.</text>
</comment>
<keyword evidence="12 13" id="KW-0742">SOS response</keyword>
<dbReference type="PANTHER" id="PTHR33516">
    <property type="entry name" value="LEXA REPRESSOR"/>
    <property type="match status" value="1"/>
</dbReference>
<comment type="similarity">
    <text evidence="1 13 14">Belongs to the peptidase S24 family.</text>
</comment>
<dbReference type="GO" id="GO:0006281">
    <property type="term" value="P:DNA repair"/>
    <property type="evidence" value="ECO:0007669"/>
    <property type="project" value="UniProtKB-UniRule"/>
</dbReference>
<dbReference type="InterPro" id="IPR050077">
    <property type="entry name" value="LexA_repressor"/>
</dbReference>
<feature type="site" description="Cleavage; by autolysis" evidence="13">
    <location>
        <begin position="93"/>
        <end position="94"/>
    </location>
</feature>
<dbReference type="OrthoDB" id="9802364at2"/>
<evidence type="ECO:0000256" key="6">
    <source>
        <dbReference type="ARBA" id="ARBA00022801"/>
    </source>
</evidence>
<evidence type="ECO:0000313" key="17">
    <source>
        <dbReference type="EMBL" id="SFG61068.1"/>
    </source>
</evidence>
<evidence type="ECO:0000256" key="2">
    <source>
        <dbReference type="ARBA" id="ARBA00011738"/>
    </source>
</evidence>
<dbReference type="InterPro" id="IPR036388">
    <property type="entry name" value="WH-like_DNA-bd_sf"/>
</dbReference>
<dbReference type="InterPro" id="IPR036286">
    <property type="entry name" value="LexA/Signal_pep-like_sf"/>
</dbReference>
<dbReference type="InterPro" id="IPR039418">
    <property type="entry name" value="LexA-like"/>
</dbReference>
<protein>
    <recommendedName>
        <fullName evidence="13">LexA repressor</fullName>
        <ecNumber evidence="13">3.4.21.88</ecNumber>
    </recommendedName>
</protein>
<dbReference type="Gene3D" id="1.10.10.10">
    <property type="entry name" value="Winged helix-like DNA-binding domain superfamily/Winged helix DNA-binding domain"/>
    <property type="match status" value="1"/>
</dbReference>
<dbReference type="AlphaFoldDB" id="A0A1I2T829"/>
<dbReference type="InterPro" id="IPR006200">
    <property type="entry name" value="LexA"/>
</dbReference>
<keyword evidence="7 13" id="KW-0068">Autocatalytic cleavage</keyword>
<dbReference type="SUPFAM" id="SSF46785">
    <property type="entry name" value="Winged helix' DNA-binding domain"/>
    <property type="match status" value="1"/>
</dbReference>
<dbReference type="Pfam" id="PF01726">
    <property type="entry name" value="LexA_DNA_bind"/>
    <property type="match status" value="1"/>
</dbReference>
<dbReference type="PANTHER" id="PTHR33516:SF2">
    <property type="entry name" value="LEXA REPRESSOR-RELATED"/>
    <property type="match status" value="1"/>
</dbReference>
<accession>A0A1I2T829</accession>
<evidence type="ECO:0000313" key="18">
    <source>
        <dbReference type="Proteomes" id="UP000198897"/>
    </source>
</evidence>
<sequence>MSKLSKRQQEILDFIKEQVIMKGYPPSVREIGQSVGLASSSTVHGHLSRLEKKGYIRRDPTKPRAIEVIELEEDHSIPRSEASYAPVIGKVTAGYPITAVENIEEYVPLPDSLAGTDDNTFVLVVQGESMIEAGILDGDMVIVRQQQTAQNGDIVVAMTEDEEATVKRFFKERNHIRLQPENATMEPIILSDVSILGRVVGLYRTVH</sequence>
<dbReference type="GO" id="GO:0045892">
    <property type="term" value="P:negative regulation of DNA-templated transcription"/>
    <property type="evidence" value="ECO:0007669"/>
    <property type="project" value="UniProtKB-UniRule"/>
</dbReference>
<dbReference type="RefSeq" id="WP_089754695.1">
    <property type="nucleotide sequence ID" value="NZ_FOOG01000063.1"/>
</dbReference>
<dbReference type="FunFam" id="1.10.10.10:FF:000009">
    <property type="entry name" value="LexA repressor"/>
    <property type="match status" value="1"/>
</dbReference>
<feature type="domain" description="Peptidase S24/S26A/S26B/S26C" evidence="15">
    <location>
        <begin position="86"/>
        <end position="200"/>
    </location>
</feature>
<keyword evidence="10 13" id="KW-0804">Transcription</keyword>
<comment type="catalytic activity">
    <reaction evidence="13">
        <text>Hydrolysis of Ala-|-Gly bond in repressor LexA.</text>
        <dbReference type="EC" id="3.4.21.88"/>
    </reaction>
</comment>
<dbReference type="InterPro" id="IPR006199">
    <property type="entry name" value="LexA_DNA-bd_dom"/>
</dbReference>
<evidence type="ECO:0000256" key="5">
    <source>
        <dbReference type="ARBA" id="ARBA00022763"/>
    </source>
</evidence>
<evidence type="ECO:0000256" key="7">
    <source>
        <dbReference type="ARBA" id="ARBA00022813"/>
    </source>
</evidence>
<feature type="DNA-binding region" description="H-T-H motif" evidence="13">
    <location>
        <begin position="28"/>
        <end position="48"/>
    </location>
</feature>
<evidence type="ECO:0000256" key="12">
    <source>
        <dbReference type="ARBA" id="ARBA00023236"/>
    </source>
</evidence>
<keyword evidence="11 13" id="KW-0234">DNA repair</keyword>
<keyword evidence="18" id="KW-1185">Reference proteome</keyword>
<reference evidence="18" key="1">
    <citation type="submission" date="2016-10" db="EMBL/GenBank/DDBJ databases">
        <authorList>
            <person name="Varghese N."/>
            <person name="Submissions S."/>
        </authorList>
    </citation>
    <scope>NUCLEOTIDE SEQUENCE [LARGE SCALE GENOMIC DNA]</scope>
    <source>
        <strain evidence="18">FP5</strain>
    </source>
</reference>
<dbReference type="EMBL" id="FOOG01000063">
    <property type="protein sequence ID" value="SFG61068.1"/>
    <property type="molecule type" value="Genomic_DNA"/>
</dbReference>
<dbReference type="FunFam" id="2.10.109.10:FF:000001">
    <property type="entry name" value="LexA repressor"/>
    <property type="match status" value="1"/>
</dbReference>
<dbReference type="Gene3D" id="2.10.109.10">
    <property type="entry name" value="Umud Fragment, subunit A"/>
    <property type="match status" value="1"/>
</dbReference>
<evidence type="ECO:0000256" key="1">
    <source>
        <dbReference type="ARBA" id="ARBA00007484"/>
    </source>
</evidence>
<dbReference type="GO" id="GO:0009432">
    <property type="term" value="P:SOS response"/>
    <property type="evidence" value="ECO:0007669"/>
    <property type="project" value="UniProtKB-UniRule"/>
</dbReference>
<dbReference type="NCBIfam" id="TIGR00498">
    <property type="entry name" value="lexA"/>
    <property type="match status" value="1"/>
</dbReference>
<evidence type="ECO:0000256" key="14">
    <source>
        <dbReference type="RuleBase" id="RU003991"/>
    </source>
</evidence>
<comment type="function">
    <text evidence="13">Represses a number of genes involved in the response to DNA damage (SOS response), including recA and lexA. In the presence of single-stranded DNA, RecA interacts with LexA causing an autocatalytic cleavage which disrupts the DNA-binding part of LexA, leading to derepression of the SOS regulon and eventually DNA repair.</text>
</comment>
<dbReference type="InterPro" id="IPR011991">
    <property type="entry name" value="ArsR-like_HTH"/>
</dbReference>
<dbReference type="GO" id="GO:0004252">
    <property type="term" value="F:serine-type endopeptidase activity"/>
    <property type="evidence" value="ECO:0007669"/>
    <property type="project" value="UniProtKB-UniRule"/>
</dbReference>
<proteinExistence type="inferred from homology"/>
<keyword evidence="8 13" id="KW-0805">Transcription regulation</keyword>
<keyword evidence="3 13" id="KW-0678">Repressor</keyword>
<dbReference type="CDD" id="cd06529">
    <property type="entry name" value="S24_LexA-like"/>
    <property type="match status" value="1"/>
</dbReference>
<evidence type="ECO:0000256" key="4">
    <source>
        <dbReference type="ARBA" id="ARBA00022705"/>
    </source>
</evidence>
<name>A0A1I2T829_9BACI</name>
<dbReference type="GO" id="GO:0006260">
    <property type="term" value="P:DNA replication"/>
    <property type="evidence" value="ECO:0007669"/>
    <property type="project" value="UniProtKB-UniRule"/>
</dbReference>
<keyword evidence="5 13" id="KW-0227">DNA damage</keyword>
<evidence type="ECO:0000256" key="3">
    <source>
        <dbReference type="ARBA" id="ARBA00022491"/>
    </source>
</evidence>